<dbReference type="CDD" id="cd03801">
    <property type="entry name" value="GT4_PimA-like"/>
    <property type="match status" value="1"/>
</dbReference>
<dbReference type="InParanoid" id="K9TIR3"/>
<accession>K9TIR3</accession>
<dbReference type="PANTHER" id="PTHR45947">
    <property type="entry name" value="SULFOQUINOVOSYL TRANSFERASE SQD2"/>
    <property type="match status" value="1"/>
</dbReference>
<dbReference type="AlphaFoldDB" id="K9TIR3"/>
<gene>
    <name evidence="2" type="ORF">Oscil6304_2653</name>
</gene>
<proteinExistence type="predicted"/>
<dbReference type="STRING" id="56110.Oscil6304_2653"/>
<dbReference type="Pfam" id="PF13692">
    <property type="entry name" value="Glyco_trans_1_4"/>
    <property type="match status" value="1"/>
</dbReference>
<protein>
    <submittedName>
        <fullName evidence="2">Glycosyltransferase</fullName>
    </submittedName>
</protein>
<evidence type="ECO:0000313" key="3">
    <source>
        <dbReference type="Proteomes" id="UP000010367"/>
    </source>
</evidence>
<dbReference type="InterPro" id="IPR028098">
    <property type="entry name" value="Glyco_trans_4-like_N"/>
</dbReference>
<feature type="domain" description="Glycosyltransferase subfamily 4-like N-terminal" evidence="1">
    <location>
        <begin position="15"/>
        <end position="177"/>
    </location>
</feature>
<dbReference type="RefSeq" id="WP_015148909.1">
    <property type="nucleotide sequence ID" value="NC_019693.1"/>
</dbReference>
<evidence type="ECO:0000259" key="1">
    <source>
        <dbReference type="Pfam" id="PF13579"/>
    </source>
</evidence>
<reference evidence="2 3" key="1">
    <citation type="submission" date="2012-06" db="EMBL/GenBank/DDBJ databases">
        <title>Finished chromosome of genome of Oscillatoria acuminata PCC 6304.</title>
        <authorList>
            <consortium name="US DOE Joint Genome Institute"/>
            <person name="Gugger M."/>
            <person name="Coursin T."/>
            <person name="Rippka R."/>
            <person name="Tandeau De Marsac N."/>
            <person name="Huntemann M."/>
            <person name="Wei C.-L."/>
            <person name="Han J."/>
            <person name="Detter J.C."/>
            <person name="Han C."/>
            <person name="Tapia R."/>
            <person name="Davenport K."/>
            <person name="Daligault H."/>
            <person name="Erkkila T."/>
            <person name="Gu W."/>
            <person name="Munk A.C.C."/>
            <person name="Teshima H."/>
            <person name="Xu Y."/>
            <person name="Chain P."/>
            <person name="Chen A."/>
            <person name="Krypides N."/>
            <person name="Mavromatis K."/>
            <person name="Markowitz V."/>
            <person name="Szeto E."/>
            <person name="Ivanova N."/>
            <person name="Mikhailova N."/>
            <person name="Ovchinnikova G."/>
            <person name="Pagani I."/>
            <person name="Pati A."/>
            <person name="Goodwin L."/>
            <person name="Peters L."/>
            <person name="Pitluck S."/>
            <person name="Woyke T."/>
            <person name="Kerfeld C."/>
        </authorList>
    </citation>
    <scope>NUCLEOTIDE SEQUENCE [LARGE SCALE GENOMIC DNA]</scope>
    <source>
        <strain evidence="2 3">PCC 6304</strain>
    </source>
</reference>
<dbReference type="eggNOG" id="COG0438">
    <property type="taxonomic scope" value="Bacteria"/>
</dbReference>
<dbReference type="EMBL" id="CP003607">
    <property type="protein sequence ID" value="AFY82268.1"/>
    <property type="molecule type" value="Genomic_DNA"/>
</dbReference>
<dbReference type="Proteomes" id="UP000010367">
    <property type="component" value="Chromosome"/>
</dbReference>
<dbReference type="GO" id="GO:0016757">
    <property type="term" value="F:glycosyltransferase activity"/>
    <property type="evidence" value="ECO:0007669"/>
    <property type="project" value="TreeGrafter"/>
</dbReference>
<dbReference type="SUPFAM" id="SSF53756">
    <property type="entry name" value="UDP-Glycosyltransferase/glycogen phosphorylase"/>
    <property type="match status" value="1"/>
</dbReference>
<sequence>MAKRVALLTNFIPPYRQALYEAIAKKVDDFQVFISTPMEPNRQWKPNWGSLNVKVQKTLTIQRAWRHPHGFSEPLYVHIPYDTLWLLHEYQPDVLISGELGMRSLLSLLYRKWSSKSRLILWATISEYSEQGRGKLREQLRKFLLPQADAVLVNGESGARYVRGYGVAPEKIFVAPYTTEISPFTALPLSKEANQVYTLLYVGQLIERKGLLLFISALARWGEAHRDRTLEFLIVGEGSLRSTLEQQVLPPNISLSFVGNLAYSDLPQVYEQGGIFVFPTLADEWGLVVNEAMAAGLPVLGSLYSQAVEELVSDGENGWIFRPDDLEEAYSALERTLSTSPEELARMRSVARSRIQNLTHEWVSDAILRAIHSAMGCKNQ</sequence>
<name>K9TIR3_9CYAN</name>
<dbReference type="Gene3D" id="3.40.50.2000">
    <property type="entry name" value="Glycogen Phosphorylase B"/>
    <property type="match status" value="2"/>
</dbReference>
<dbReference type="Pfam" id="PF13579">
    <property type="entry name" value="Glyco_trans_4_4"/>
    <property type="match status" value="1"/>
</dbReference>
<dbReference type="KEGG" id="oac:Oscil6304_2653"/>
<dbReference type="InterPro" id="IPR050194">
    <property type="entry name" value="Glycosyltransferase_grp1"/>
</dbReference>
<dbReference type="HOGENOM" id="CLU_009583_5_2_3"/>
<keyword evidence="3" id="KW-1185">Reference proteome</keyword>
<evidence type="ECO:0000313" key="2">
    <source>
        <dbReference type="EMBL" id="AFY82268.1"/>
    </source>
</evidence>
<dbReference type="PANTHER" id="PTHR45947:SF3">
    <property type="entry name" value="SULFOQUINOVOSYL TRANSFERASE SQD2"/>
    <property type="match status" value="1"/>
</dbReference>
<organism evidence="2 3">
    <name type="scientific">Oscillatoria acuminata PCC 6304</name>
    <dbReference type="NCBI Taxonomy" id="56110"/>
    <lineage>
        <taxon>Bacteria</taxon>
        <taxon>Bacillati</taxon>
        <taxon>Cyanobacteriota</taxon>
        <taxon>Cyanophyceae</taxon>
        <taxon>Oscillatoriophycideae</taxon>
        <taxon>Oscillatoriales</taxon>
        <taxon>Oscillatoriaceae</taxon>
        <taxon>Oscillatoria</taxon>
    </lineage>
</organism>
<keyword evidence="2" id="KW-0808">Transferase</keyword>